<sequence>MGGTSDFEVNDAGSDVPGDTFISLRDGTANDVQDMKRMGKQQQLQRNFGFLSIFGFSMILMSTWESTLGTAAFGLGNGGTAGLIYVYLGTVIGFSLVIASMAEMASMAPTAGDQYHWISEFAPQSSQRFLSYIIGWLCVLGWQAGTASSCFLAGTEIQGLVILNYDNYEPQRWHGTLMAMAVIALCALFNTILAKRLPVVEGVVLILHVAGFFAILIPLWILAPRSSSKDVWTKVEDAQGWGSKGLASLVGIITPVVSLLGADAATHMSEELKNASKTLPKAMLATALFNGSLGIIMVITFCYTIGDVESVLATPTGYPFIQVFYNATMSKPGATAMTAIMTSLSIFCGMTNMATASRQLFAFARDNGLPFGTFFQKVPIGWDIPLNAIIFTVIVSSLLSLINIGSTIAFNQITSLGLCALLSSYIVSISCMALKRIRGEKLLPSHFRMGSLGLPINLLSIAFLVLAYVFCFFPPAPKPALDAMNWSVVIYFGVFLFSLIYFAFRGRHKYVGPVDLEAIISTT</sequence>
<dbReference type="OrthoDB" id="3257095at2759"/>
<dbReference type="Proteomes" id="UP000243519">
    <property type="component" value="Unassembled WGS sequence"/>
</dbReference>
<keyword evidence="4 7" id="KW-1133">Transmembrane helix</keyword>
<feature type="transmembrane region" description="Helical" evidence="7">
    <location>
        <begin position="415"/>
        <end position="434"/>
    </location>
</feature>
<name>A0A178FL99_TRIVO</name>
<feature type="transmembrane region" description="Helical" evidence="7">
    <location>
        <begin position="386"/>
        <end position="409"/>
    </location>
</feature>
<keyword evidence="2" id="KW-0813">Transport</keyword>
<evidence type="ECO:0000256" key="2">
    <source>
        <dbReference type="ARBA" id="ARBA00022448"/>
    </source>
</evidence>
<comment type="caution">
    <text evidence="8">The sequence shown here is derived from an EMBL/GenBank/DDBJ whole genome shotgun (WGS) entry which is preliminary data.</text>
</comment>
<evidence type="ECO:0000256" key="5">
    <source>
        <dbReference type="ARBA" id="ARBA00023136"/>
    </source>
</evidence>
<feature type="transmembrane region" description="Helical" evidence="7">
    <location>
        <begin position="174"/>
        <end position="193"/>
    </location>
</feature>
<dbReference type="GO" id="GO:0022857">
    <property type="term" value="F:transmembrane transporter activity"/>
    <property type="evidence" value="ECO:0007669"/>
    <property type="project" value="InterPro"/>
</dbReference>
<dbReference type="EMBL" id="LHPN01000004">
    <property type="protein sequence ID" value="OAL72257.1"/>
    <property type="molecule type" value="Genomic_DNA"/>
</dbReference>
<evidence type="ECO:0000256" key="6">
    <source>
        <dbReference type="SAM" id="MobiDB-lite"/>
    </source>
</evidence>
<keyword evidence="3 7" id="KW-0812">Transmembrane</keyword>
<evidence type="ECO:0000313" key="8">
    <source>
        <dbReference type="EMBL" id="OAL72257.1"/>
    </source>
</evidence>
<keyword evidence="9" id="KW-1185">Reference proteome</keyword>
<comment type="subcellular location">
    <subcellularLocation>
        <location evidence="1">Membrane</location>
        <topology evidence="1">Multi-pass membrane protein</topology>
    </subcellularLocation>
</comment>
<feature type="transmembrane region" description="Helical" evidence="7">
    <location>
        <begin position="334"/>
        <end position="355"/>
    </location>
</feature>
<feature type="transmembrane region" description="Helical" evidence="7">
    <location>
        <begin position="241"/>
        <end position="262"/>
    </location>
</feature>
<evidence type="ECO:0000256" key="4">
    <source>
        <dbReference type="ARBA" id="ARBA00022989"/>
    </source>
</evidence>
<feature type="transmembrane region" description="Helical" evidence="7">
    <location>
        <begin position="200"/>
        <end position="221"/>
    </location>
</feature>
<dbReference type="PIRSF" id="PIRSF006060">
    <property type="entry name" value="AA_transporter"/>
    <property type="match status" value="1"/>
</dbReference>
<feature type="transmembrane region" description="Helical" evidence="7">
    <location>
        <begin position="129"/>
        <end position="154"/>
    </location>
</feature>
<dbReference type="AlphaFoldDB" id="A0A178FL99"/>
<evidence type="ECO:0000256" key="7">
    <source>
        <dbReference type="SAM" id="Phobius"/>
    </source>
</evidence>
<dbReference type="Pfam" id="PF13520">
    <property type="entry name" value="AA_permease_2"/>
    <property type="match status" value="1"/>
</dbReference>
<dbReference type="Gene3D" id="1.20.1740.10">
    <property type="entry name" value="Amino acid/polyamine transporter I"/>
    <property type="match status" value="1"/>
</dbReference>
<feature type="region of interest" description="Disordered" evidence="6">
    <location>
        <begin position="1"/>
        <end position="20"/>
    </location>
</feature>
<feature type="transmembrane region" description="Helical" evidence="7">
    <location>
        <begin position="84"/>
        <end position="108"/>
    </location>
</feature>
<organism evidence="8 9">
    <name type="scientific">Trichophyton violaceum</name>
    <dbReference type="NCBI Taxonomy" id="34388"/>
    <lineage>
        <taxon>Eukaryota</taxon>
        <taxon>Fungi</taxon>
        <taxon>Dikarya</taxon>
        <taxon>Ascomycota</taxon>
        <taxon>Pezizomycotina</taxon>
        <taxon>Eurotiomycetes</taxon>
        <taxon>Eurotiomycetidae</taxon>
        <taxon>Onygenales</taxon>
        <taxon>Arthrodermataceae</taxon>
        <taxon>Trichophyton</taxon>
    </lineage>
</organism>
<gene>
    <name evidence="8" type="ORF">A7D00_3255</name>
</gene>
<dbReference type="GO" id="GO:0016020">
    <property type="term" value="C:membrane"/>
    <property type="evidence" value="ECO:0007669"/>
    <property type="project" value="UniProtKB-SubCell"/>
</dbReference>
<keyword evidence="5 7" id="KW-0472">Membrane</keyword>
<accession>A0A178FL99</accession>
<dbReference type="InterPro" id="IPR002293">
    <property type="entry name" value="AA/rel_permease1"/>
</dbReference>
<feature type="transmembrane region" description="Helical" evidence="7">
    <location>
        <begin position="283"/>
        <end position="306"/>
    </location>
</feature>
<dbReference type="PANTHER" id="PTHR45649:SF2">
    <property type="entry name" value="ACID PERMEASE, PUTATIVE-RELATED"/>
    <property type="match status" value="1"/>
</dbReference>
<reference evidence="8 9" key="1">
    <citation type="submission" date="2016-05" db="EMBL/GenBank/DDBJ databases">
        <title>Genome sequencing of Trichophyton violaceum CMCC(F)T3l isolated from hair.</title>
        <authorList>
            <person name="Zhan P."/>
            <person name="Tao Y."/>
            <person name="Liu W."/>
        </authorList>
    </citation>
    <scope>NUCLEOTIDE SEQUENCE [LARGE SCALE GENOMIC DNA]</scope>
    <source>
        <strain evidence="9">CMCC(F)T3l</strain>
    </source>
</reference>
<feature type="transmembrane region" description="Helical" evidence="7">
    <location>
        <begin position="483"/>
        <end position="504"/>
    </location>
</feature>
<dbReference type="PANTHER" id="PTHR45649">
    <property type="entry name" value="AMINO-ACID PERMEASE BAT1"/>
    <property type="match status" value="1"/>
</dbReference>
<feature type="transmembrane region" description="Helical" evidence="7">
    <location>
        <begin position="44"/>
        <end position="64"/>
    </location>
</feature>
<evidence type="ECO:0000313" key="9">
    <source>
        <dbReference type="Proteomes" id="UP000243519"/>
    </source>
</evidence>
<proteinExistence type="predicted"/>
<evidence type="ECO:0000256" key="1">
    <source>
        <dbReference type="ARBA" id="ARBA00004141"/>
    </source>
</evidence>
<protein>
    <submittedName>
        <fullName evidence="8">GABA permease</fullName>
    </submittedName>
</protein>
<feature type="transmembrane region" description="Helical" evidence="7">
    <location>
        <begin position="454"/>
        <end position="477"/>
    </location>
</feature>
<evidence type="ECO:0000256" key="3">
    <source>
        <dbReference type="ARBA" id="ARBA00022692"/>
    </source>
</evidence>